<evidence type="ECO:0000256" key="1">
    <source>
        <dbReference type="ARBA" id="ARBA00004442"/>
    </source>
</evidence>
<comment type="caution">
    <text evidence="8">The sequence shown here is derived from an EMBL/GenBank/DDBJ whole genome shotgun (WGS) entry which is preliminary data.</text>
</comment>
<comment type="similarity">
    <text evidence="2">Belongs to the SusD family.</text>
</comment>
<organism evidence="8 9">
    <name type="scientific">Hoylesella timonensis</name>
    <dbReference type="NCBI Taxonomy" id="386414"/>
    <lineage>
        <taxon>Bacteria</taxon>
        <taxon>Pseudomonadati</taxon>
        <taxon>Bacteroidota</taxon>
        <taxon>Bacteroidia</taxon>
        <taxon>Bacteroidales</taxon>
        <taxon>Prevotellaceae</taxon>
        <taxon>Hoylesella</taxon>
    </lineage>
</organism>
<dbReference type="InterPro" id="IPR012944">
    <property type="entry name" value="SusD_RagB_dom"/>
</dbReference>
<feature type="domain" description="SusD-like N-terminal" evidence="7">
    <location>
        <begin position="21"/>
        <end position="228"/>
    </location>
</feature>
<keyword evidence="5" id="KW-0998">Cell outer membrane</keyword>
<evidence type="ECO:0000259" key="6">
    <source>
        <dbReference type="Pfam" id="PF07980"/>
    </source>
</evidence>
<dbReference type="PROSITE" id="PS51257">
    <property type="entry name" value="PROKAR_LIPOPROTEIN"/>
    <property type="match status" value="1"/>
</dbReference>
<dbReference type="SUPFAM" id="SSF48452">
    <property type="entry name" value="TPR-like"/>
    <property type="match status" value="1"/>
</dbReference>
<keyword evidence="4" id="KW-0472">Membrane</keyword>
<dbReference type="AlphaFoldDB" id="A0A2K0XL94"/>
<dbReference type="Pfam" id="PF07980">
    <property type="entry name" value="SusD_RagB"/>
    <property type="match status" value="1"/>
</dbReference>
<reference evidence="8 9" key="1">
    <citation type="submission" date="2017-03" db="EMBL/GenBank/DDBJ databases">
        <authorList>
            <person name="Afonso C.L."/>
            <person name="Miller P.J."/>
            <person name="Scott M.A."/>
            <person name="Spackman E."/>
            <person name="Goraichik I."/>
            <person name="Dimitrov K.M."/>
            <person name="Suarez D.L."/>
            <person name="Swayne D.E."/>
        </authorList>
    </citation>
    <scope>NUCLEOTIDE SEQUENCE [LARGE SCALE GENOMIC DNA]</scope>
    <source>
        <strain evidence="8 9">DNF00076</strain>
    </source>
</reference>
<proteinExistence type="inferred from homology"/>
<accession>A0A2K0XL94</accession>
<protein>
    <submittedName>
        <fullName evidence="8">RagB/SusD family nutrient uptake outer membrane protein</fullName>
    </submittedName>
</protein>
<evidence type="ECO:0000256" key="4">
    <source>
        <dbReference type="ARBA" id="ARBA00023136"/>
    </source>
</evidence>
<dbReference type="Gene3D" id="1.25.40.390">
    <property type="match status" value="1"/>
</dbReference>
<evidence type="ECO:0000313" key="9">
    <source>
        <dbReference type="Proteomes" id="UP000236634"/>
    </source>
</evidence>
<evidence type="ECO:0000256" key="2">
    <source>
        <dbReference type="ARBA" id="ARBA00006275"/>
    </source>
</evidence>
<dbReference type="GeneID" id="78531432"/>
<dbReference type="Pfam" id="PF14322">
    <property type="entry name" value="SusD-like_3"/>
    <property type="match status" value="1"/>
</dbReference>
<dbReference type="RefSeq" id="WP_004336499.1">
    <property type="nucleotide sequence ID" value="NZ_NBAX01000004.1"/>
</dbReference>
<comment type="subcellular location">
    <subcellularLocation>
        <location evidence="1">Cell outer membrane</location>
    </subcellularLocation>
</comment>
<evidence type="ECO:0000259" key="7">
    <source>
        <dbReference type="Pfam" id="PF14322"/>
    </source>
</evidence>
<gene>
    <name evidence="8" type="ORF">BFS16_06160</name>
</gene>
<feature type="domain" description="RagB/SusD" evidence="6">
    <location>
        <begin position="360"/>
        <end position="544"/>
    </location>
</feature>
<dbReference type="InterPro" id="IPR011990">
    <property type="entry name" value="TPR-like_helical_dom_sf"/>
</dbReference>
<name>A0A2K0XL94_9BACT</name>
<keyword evidence="3" id="KW-0732">Signal</keyword>
<evidence type="ECO:0000313" key="8">
    <source>
        <dbReference type="EMBL" id="PNP95296.1"/>
    </source>
</evidence>
<sequence>MKKYISIITVVAAVTFTSCSDFLDVQPEGKPTTENYFANDQQAIDAIDMLYGRLHQENVFGREFFWEQGGGQDVVWGRTRGYGTLATLKYSGDESPLRDTFEQFYNQMARANWVIVKLLNKEKQTKLTPVESRSLGEALFVRGMCHFYIAYRYGTDKQGVPFVRYEDFENGYDNSIPKQSATVMDDYKMIIEDMDKAIQYLPTVDQYDDNNKGRAHQAACVAYKAKTYAYWACWDKSQWKHVVACVDELENKYGRGLASTYDEVFTSDMSKFYGKEYLWGVPGYGGQTPGGIEFTGVVLENKGWGVYNGWGQNKPSYEIYEELMKDGKDNVRLKRTLLEYNQEFKFFGKTRKFFSASDVESGFMCNKYMQAFEPKDCVEKGMVSGNGNWPTTRIMFPLIRMAEMYLFRAEANIMIGNAAAAAKDINKVRNRSNLASLDHNPTMMDIYHERRCELTFEFYDALYDLKRWHKSCPELKNVTAKALTSQPRVRKYDDRSNPESSFKIVPYADYQDRITTYDDHLIVFPYPSKAITESNGQLKQNEGYN</sequence>
<dbReference type="GO" id="GO:0009279">
    <property type="term" value="C:cell outer membrane"/>
    <property type="evidence" value="ECO:0007669"/>
    <property type="project" value="UniProtKB-SubCell"/>
</dbReference>
<dbReference type="InterPro" id="IPR033985">
    <property type="entry name" value="SusD-like_N"/>
</dbReference>
<dbReference type="EMBL" id="NBAX01000004">
    <property type="protein sequence ID" value="PNP95296.1"/>
    <property type="molecule type" value="Genomic_DNA"/>
</dbReference>
<evidence type="ECO:0000256" key="5">
    <source>
        <dbReference type="ARBA" id="ARBA00023237"/>
    </source>
</evidence>
<dbReference type="Proteomes" id="UP000236634">
    <property type="component" value="Unassembled WGS sequence"/>
</dbReference>
<evidence type="ECO:0000256" key="3">
    <source>
        <dbReference type="ARBA" id="ARBA00022729"/>
    </source>
</evidence>